<dbReference type="AlphaFoldDB" id="A0A938XQD8"/>
<dbReference type="RefSeq" id="WP_204700287.1">
    <property type="nucleotide sequence ID" value="NZ_JAFBDQ010000002.1"/>
</dbReference>
<evidence type="ECO:0000313" key="1">
    <source>
        <dbReference type="EMBL" id="MBM7555556.1"/>
    </source>
</evidence>
<dbReference type="EMBL" id="JAFBDQ010000002">
    <property type="protein sequence ID" value="MBM7555556.1"/>
    <property type="molecule type" value="Genomic_DNA"/>
</dbReference>
<proteinExistence type="predicted"/>
<dbReference type="Proteomes" id="UP000774000">
    <property type="component" value="Unassembled WGS sequence"/>
</dbReference>
<name>A0A938XQD8_9FIRM</name>
<reference evidence="1" key="1">
    <citation type="submission" date="2021-01" db="EMBL/GenBank/DDBJ databases">
        <title>Genomic Encyclopedia of Type Strains, Phase IV (KMG-IV): sequencing the most valuable type-strain genomes for metagenomic binning, comparative biology and taxonomic classification.</title>
        <authorList>
            <person name="Goeker M."/>
        </authorList>
    </citation>
    <scope>NUCLEOTIDE SEQUENCE</scope>
    <source>
        <strain evidence="1">DSM 23230</strain>
    </source>
</reference>
<gene>
    <name evidence="1" type="ORF">JOC47_000381</name>
</gene>
<sequence length="115" mass="13486">MHKIKSKEDFIIITGSNIIRNNEAKLICEELMIELANGHITNLILDVQSLDLDKSKFDIFINYLSRMNLNCVALVLPKLISSLKFKLWKRKYNNYLELKQFNNLNEAKQWIKEGS</sequence>
<keyword evidence="2" id="KW-1185">Reference proteome</keyword>
<organism evidence="1 2">
    <name type="scientific">Halanaerobacter jeridensis</name>
    <dbReference type="NCBI Taxonomy" id="706427"/>
    <lineage>
        <taxon>Bacteria</taxon>
        <taxon>Bacillati</taxon>
        <taxon>Bacillota</taxon>
        <taxon>Clostridia</taxon>
        <taxon>Halanaerobiales</taxon>
        <taxon>Halobacteroidaceae</taxon>
        <taxon>Halanaerobacter</taxon>
    </lineage>
</organism>
<protein>
    <submittedName>
        <fullName evidence="1">Uncharacterized protein</fullName>
    </submittedName>
</protein>
<comment type="caution">
    <text evidence="1">The sequence shown here is derived from an EMBL/GenBank/DDBJ whole genome shotgun (WGS) entry which is preliminary data.</text>
</comment>
<evidence type="ECO:0000313" key="2">
    <source>
        <dbReference type="Proteomes" id="UP000774000"/>
    </source>
</evidence>
<accession>A0A938XQD8</accession>